<evidence type="ECO:0000313" key="2">
    <source>
        <dbReference type="EMBL" id="RDI55277.1"/>
    </source>
</evidence>
<reference evidence="2 3" key="1">
    <citation type="submission" date="2018-07" db="EMBL/GenBank/DDBJ databases">
        <title>Genomic Encyclopedia of Type Strains, Phase IV (KMG-IV): sequencing the most valuable type-strain genomes for metagenomic binning, comparative biology and taxonomic classification.</title>
        <authorList>
            <person name="Goeker M."/>
        </authorList>
    </citation>
    <scope>NUCLEOTIDE SEQUENCE [LARGE SCALE GENOMIC DNA]</scope>
    <source>
        <strain evidence="2 3">DSM 44952</strain>
    </source>
</reference>
<evidence type="ECO:0000313" key="3">
    <source>
        <dbReference type="Proteomes" id="UP000255355"/>
    </source>
</evidence>
<proteinExistence type="predicted"/>
<dbReference type="InterPro" id="IPR016796">
    <property type="entry name" value="UCP021774"/>
</dbReference>
<gene>
    <name evidence="2" type="ORF">DFR68_101110</name>
</gene>
<sequence length="140" mass="14976">MKMDAKLSATLHASFAEAVERTRTALSEQGFGVLTEIDVQATLRAKLGVDTENYLILGACNPPLAHRALEAERRVGLLLPCNVVVRSVGADAVLVEAADPRMMADLVDAEAMTAVAEEATERLYAAIESLADDPRTPADR</sequence>
<dbReference type="CDD" id="cd14797">
    <property type="entry name" value="DUF302"/>
    <property type="match status" value="1"/>
</dbReference>
<dbReference type="PANTHER" id="PTHR38342">
    <property type="entry name" value="SLR5037 PROTEIN"/>
    <property type="match status" value="1"/>
</dbReference>
<dbReference type="PANTHER" id="PTHR38342:SF1">
    <property type="entry name" value="SLR5037 PROTEIN"/>
    <property type="match status" value="1"/>
</dbReference>
<dbReference type="AlphaFoldDB" id="A0A370HDG0"/>
<protein>
    <submittedName>
        <fullName evidence="2">Uncharacterized protein (DUF302 family)</fullName>
    </submittedName>
</protein>
<organism evidence="2 3">
    <name type="scientific">Nocardia mexicana</name>
    <dbReference type="NCBI Taxonomy" id="279262"/>
    <lineage>
        <taxon>Bacteria</taxon>
        <taxon>Bacillati</taxon>
        <taxon>Actinomycetota</taxon>
        <taxon>Actinomycetes</taxon>
        <taxon>Mycobacteriales</taxon>
        <taxon>Nocardiaceae</taxon>
        <taxon>Nocardia</taxon>
    </lineage>
</organism>
<dbReference type="STRING" id="1210089.GCA_001613165_02125"/>
<dbReference type="InterPro" id="IPR005180">
    <property type="entry name" value="DUF302"/>
</dbReference>
<dbReference type="EMBL" id="QQAZ01000001">
    <property type="protein sequence ID" value="RDI55277.1"/>
    <property type="molecule type" value="Genomic_DNA"/>
</dbReference>
<comment type="caution">
    <text evidence="2">The sequence shown here is derived from an EMBL/GenBank/DDBJ whole genome shotgun (WGS) entry which is preliminary data.</text>
</comment>
<dbReference type="SUPFAM" id="SSF103247">
    <property type="entry name" value="TT1751-like"/>
    <property type="match status" value="1"/>
</dbReference>
<dbReference type="Gene3D" id="3.30.310.70">
    <property type="entry name" value="TT1751-like domain"/>
    <property type="match status" value="1"/>
</dbReference>
<dbReference type="InterPro" id="IPR035923">
    <property type="entry name" value="TT1751-like_sf"/>
</dbReference>
<dbReference type="PIRSF" id="PIRSF021774">
    <property type="entry name" value="UCP021774"/>
    <property type="match status" value="1"/>
</dbReference>
<dbReference type="Pfam" id="PF03625">
    <property type="entry name" value="DUF302"/>
    <property type="match status" value="1"/>
</dbReference>
<evidence type="ECO:0000259" key="1">
    <source>
        <dbReference type="Pfam" id="PF03625"/>
    </source>
</evidence>
<keyword evidence="3" id="KW-1185">Reference proteome</keyword>
<dbReference type="Proteomes" id="UP000255355">
    <property type="component" value="Unassembled WGS sequence"/>
</dbReference>
<name>A0A370HDG0_9NOCA</name>
<accession>A0A370HDG0</accession>
<feature type="domain" description="DUF302" evidence="1">
    <location>
        <begin position="37"/>
        <end position="100"/>
    </location>
</feature>